<dbReference type="EMBL" id="LAZR01049898">
    <property type="protein sequence ID" value="KKK88563.1"/>
    <property type="molecule type" value="Genomic_DNA"/>
</dbReference>
<proteinExistence type="predicted"/>
<name>A0A0F8Z487_9ZZZZ</name>
<accession>A0A0F8Z487</accession>
<dbReference type="AlphaFoldDB" id="A0A0F8Z487"/>
<keyword evidence="1" id="KW-1133">Transmembrane helix</keyword>
<reference evidence="2" key="1">
    <citation type="journal article" date="2015" name="Nature">
        <title>Complex archaea that bridge the gap between prokaryotes and eukaryotes.</title>
        <authorList>
            <person name="Spang A."/>
            <person name="Saw J.H."/>
            <person name="Jorgensen S.L."/>
            <person name="Zaremba-Niedzwiedzka K."/>
            <person name="Martijn J."/>
            <person name="Lind A.E."/>
            <person name="van Eijk R."/>
            <person name="Schleper C."/>
            <person name="Guy L."/>
            <person name="Ettema T.J."/>
        </authorList>
    </citation>
    <scope>NUCLEOTIDE SEQUENCE</scope>
</reference>
<evidence type="ECO:0000313" key="2">
    <source>
        <dbReference type="EMBL" id="KKK88563.1"/>
    </source>
</evidence>
<feature type="transmembrane region" description="Helical" evidence="1">
    <location>
        <begin position="246"/>
        <end position="265"/>
    </location>
</feature>
<keyword evidence="1" id="KW-0472">Membrane</keyword>
<feature type="non-terminal residue" evidence="2">
    <location>
        <position position="1"/>
    </location>
</feature>
<feature type="transmembrane region" description="Helical" evidence="1">
    <location>
        <begin position="194"/>
        <end position="217"/>
    </location>
</feature>
<organism evidence="2">
    <name type="scientific">marine sediment metagenome</name>
    <dbReference type="NCBI Taxonomy" id="412755"/>
    <lineage>
        <taxon>unclassified sequences</taxon>
        <taxon>metagenomes</taxon>
        <taxon>ecological metagenomes</taxon>
    </lineage>
</organism>
<evidence type="ECO:0000256" key="1">
    <source>
        <dbReference type="SAM" id="Phobius"/>
    </source>
</evidence>
<comment type="caution">
    <text evidence="2">The sequence shown here is derived from an EMBL/GenBank/DDBJ whole genome shotgun (WGS) entry which is preliminary data.</text>
</comment>
<gene>
    <name evidence="2" type="ORF">LCGC14_2741890</name>
</gene>
<keyword evidence="1" id="KW-0812">Transmembrane</keyword>
<protein>
    <submittedName>
        <fullName evidence="2">Uncharacterized protein</fullName>
    </submittedName>
</protein>
<feature type="transmembrane region" description="Helical" evidence="1">
    <location>
        <begin position="224"/>
        <end position="240"/>
    </location>
</feature>
<sequence>KDKFLSLAPNILVNVNKQYVADNDFKTVEIPITDSNGQTILNLERNVGIYNLIFIDIGGNIVATFNKITAFCQDITIEECTLALDAEGTTSKTFNLTNSTQISYTLEYTNSTSLATFNFNSLNSTAITARIIGTTQNQFGNQSVCDSSLTSTLGTITCDASSILETDNYLFIDIFSNGNFVETRVINISPSVPLIGGIFGSTGFLIAFLLMLTIIILFSEDKQVLIVMIGIGWAIILLFGLLKGAIIGSVSGGIWLIISIATMLWKLREEEKGVI</sequence>